<dbReference type="STRING" id="1802115.A2756_00820"/>
<evidence type="ECO:0000259" key="6">
    <source>
        <dbReference type="PROSITE" id="PS00745"/>
    </source>
</evidence>
<dbReference type="InterPro" id="IPR005139">
    <property type="entry name" value="PCRF"/>
</dbReference>
<reference evidence="7 8" key="1">
    <citation type="journal article" date="2016" name="Nat. Commun.">
        <title>Thousands of microbial genomes shed light on interconnected biogeochemical processes in an aquifer system.</title>
        <authorList>
            <person name="Anantharaman K."/>
            <person name="Brown C.T."/>
            <person name="Hug L.A."/>
            <person name="Sharon I."/>
            <person name="Castelle C.J."/>
            <person name="Probst A.J."/>
            <person name="Thomas B.C."/>
            <person name="Singh A."/>
            <person name="Wilkins M.J."/>
            <person name="Karaoz U."/>
            <person name="Brodie E.L."/>
            <person name="Williams K.H."/>
            <person name="Hubbard S.S."/>
            <person name="Banfield J.F."/>
        </authorList>
    </citation>
    <scope>NUCLEOTIDE SEQUENCE [LARGE SCALE GENOMIC DNA]</scope>
</reference>
<dbReference type="SUPFAM" id="SSF75620">
    <property type="entry name" value="Release factor"/>
    <property type="match status" value="1"/>
</dbReference>
<comment type="similarity">
    <text evidence="1 4">Belongs to the prokaryotic/mitochondrial release factor family.</text>
</comment>
<evidence type="ECO:0000256" key="2">
    <source>
        <dbReference type="ARBA" id="ARBA00022481"/>
    </source>
</evidence>
<sequence>MLKLEAETSSPDFWRDHRHASEVSTRIAGLKEEVASWDVLSSEIAELGEFFSLAGDDTAALADVEQKTAELERKATKAEAALFLSGKYDAGNAILSVYGGAGGEDAEDWAAILVRMYQKYIESKGWSITELHRHTNDHDGIKNATYEVRGKFAYGYLKGERGVHRLVRISPFDANKRRHTSFAMVEIMPEMIDEAELEIRPEDIEYNFARSSGPGGQNVNKRETAVRITHTPTNISVEIQTERSQAQNKERALQLLRSKLYQIRQTSRLRELDEIKGGKVAIEWGSQIRSYVFHPYQMVKDHRTGVETAQVDKVLEGELEEFVQAELKL</sequence>
<comment type="PTM">
    <text evidence="4">Methylated by PrmC. Methylation increases the termination efficiency of RF2.</text>
</comment>
<protein>
    <recommendedName>
        <fullName evidence="4 5">Peptide chain release factor 2</fullName>
        <shortName evidence="4">RF-2</shortName>
    </recommendedName>
</protein>
<organism evidence="7 8">
    <name type="scientific">Candidatus Ryanbacteria bacterium RIFCSPHIGHO2_01_FULL_48_27</name>
    <dbReference type="NCBI Taxonomy" id="1802115"/>
    <lineage>
        <taxon>Bacteria</taxon>
        <taxon>Candidatus Ryaniibacteriota</taxon>
    </lineage>
</organism>
<evidence type="ECO:0000256" key="3">
    <source>
        <dbReference type="ARBA" id="ARBA00022917"/>
    </source>
</evidence>
<dbReference type="PANTHER" id="PTHR43116">
    <property type="entry name" value="PEPTIDE CHAIN RELEASE FACTOR 2"/>
    <property type="match status" value="1"/>
</dbReference>
<dbReference type="Pfam" id="PF00472">
    <property type="entry name" value="RF-1"/>
    <property type="match status" value="1"/>
</dbReference>
<evidence type="ECO:0000256" key="1">
    <source>
        <dbReference type="ARBA" id="ARBA00010835"/>
    </source>
</evidence>
<dbReference type="InterPro" id="IPR000352">
    <property type="entry name" value="Pep_chain_release_fac_I"/>
</dbReference>
<gene>
    <name evidence="4" type="primary">prfB</name>
    <name evidence="7" type="ORF">A2756_00820</name>
</gene>
<dbReference type="Gene3D" id="1.20.58.410">
    <property type="entry name" value="Release factor"/>
    <property type="match status" value="1"/>
</dbReference>
<dbReference type="InterPro" id="IPR004374">
    <property type="entry name" value="PrfB"/>
</dbReference>
<feature type="modified residue" description="N5-methylglutamine" evidence="4">
    <location>
        <position position="217"/>
    </location>
</feature>
<dbReference type="PROSITE" id="PS00745">
    <property type="entry name" value="RF_PROK_I"/>
    <property type="match status" value="1"/>
</dbReference>
<evidence type="ECO:0000313" key="8">
    <source>
        <dbReference type="Proteomes" id="UP000177785"/>
    </source>
</evidence>
<dbReference type="InterPro" id="IPR045853">
    <property type="entry name" value="Pep_chain_release_fac_I_sf"/>
</dbReference>
<dbReference type="EMBL" id="MHNL01000006">
    <property type="protein sequence ID" value="OGZ45546.1"/>
    <property type="molecule type" value="Genomic_DNA"/>
</dbReference>
<comment type="function">
    <text evidence="4">Peptide chain release factor 2 directs the termination of translation in response to the peptide chain termination codons UGA and UAA.</text>
</comment>
<keyword evidence="4" id="KW-0963">Cytoplasm</keyword>
<dbReference type="HAMAP" id="MF_00094">
    <property type="entry name" value="Rel_fac_2"/>
    <property type="match status" value="1"/>
</dbReference>
<dbReference type="Proteomes" id="UP000177785">
    <property type="component" value="Unassembled WGS sequence"/>
</dbReference>
<dbReference type="GO" id="GO:0016149">
    <property type="term" value="F:translation release factor activity, codon specific"/>
    <property type="evidence" value="ECO:0007669"/>
    <property type="project" value="UniProtKB-UniRule"/>
</dbReference>
<keyword evidence="3 4" id="KW-0648">Protein biosynthesis</keyword>
<dbReference type="PANTHER" id="PTHR43116:SF3">
    <property type="entry name" value="CLASS I PEPTIDE CHAIN RELEASE FACTOR"/>
    <property type="match status" value="1"/>
</dbReference>
<evidence type="ECO:0000256" key="5">
    <source>
        <dbReference type="NCBIfam" id="TIGR00020"/>
    </source>
</evidence>
<dbReference type="GO" id="GO:0005737">
    <property type="term" value="C:cytoplasm"/>
    <property type="evidence" value="ECO:0007669"/>
    <property type="project" value="UniProtKB-SubCell"/>
</dbReference>
<evidence type="ECO:0000256" key="4">
    <source>
        <dbReference type="HAMAP-Rule" id="MF_00094"/>
    </source>
</evidence>
<feature type="domain" description="Prokaryotic-type class I peptide chain release factors" evidence="6">
    <location>
        <begin position="210"/>
        <end position="226"/>
    </location>
</feature>
<dbReference type="AlphaFoldDB" id="A0A1G2G5K7"/>
<comment type="caution">
    <text evidence="7">The sequence shown here is derived from an EMBL/GenBank/DDBJ whole genome shotgun (WGS) entry which is preliminary data.</text>
</comment>
<comment type="subcellular location">
    <subcellularLocation>
        <location evidence="4">Cytoplasm</location>
    </subcellularLocation>
</comment>
<keyword evidence="2 4" id="KW-0488">Methylation</keyword>
<name>A0A1G2G5K7_9BACT</name>
<evidence type="ECO:0000313" key="7">
    <source>
        <dbReference type="EMBL" id="OGZ45546.1"/>
    </source>
</evidence>
<dbReference type="NCBIfam" id="TIGR00020">
    <property type="entry name" value="prfB"/>
    <property type="match status" value="1"/>
</dbReference>
<dbReference type="Gene3D" id="3.30.160.20">
    <property type="match status" value="1"/>
</dbReference>
<dbReference type="SMART" id="SM00937">
    <property type="entry name" value="PCRF"/>
    <property type="match status" value="1"/>
</dbReference>
<accession>A0A1G2G5K7</accession>
<dbReference type="Gene3D" id="3.30.70.1660">
    <property type="match status" value="1"/>
</dbReference>
<proteinExistence type="inferred from homology"/>
<dbReference type="Pfam" id="PF03462">
    <property type="entry name" value="PCRF"/>
    <property type="match status" value="1"/>
</dbReference>